<dbReference type="Gene3D" id="3.50.50.60">
    <property type="entry name" value="FAD/NAD(P)-binding domain"/>
    <property type="match status" value="1"/>
</dbReference>
<name>A0A443SNB1_9ACAR</name>
<dbReference type="STRING" id="299467.A0A443SNB1"/>
<organism evidence="2 3">
    <name type="scientific">Leptotrombidium deliense</name>
    <dbReference type="NCBI Taxonomy" id="299467"/>
    <lineage>
        <taxon>Eukaryota</taxon>
        <taxon>Metazoa</taxon>
        <taxon>Ecdysozoa</taxon>
        <taxon>Arthropoda</taxon>
        <taxon>Chelicerata</taxon>
        <taxon>Arachnida</taxon>
        <taxon>Acari</taxon>
        <taxon>Acariformes</taxon>
        <taxon>Trombidiformes</taxon>
        <taxon>Prostigmata</taxon>
        <taxon>Anystina</taxon>
        <taxon>Parasitengona</taxon>
        <taxon>Trombiculoidea</taxon>
        <taxon>Trombiculidae</taxon>
        <taxon>Leptotrombidium</taxon>
    </lineage>
</organism>
<dbReference type="Gene3D" id="3.90.660.10">
    <property type="match status" value="1"/>
</dbReference>
<dbReference type="SUPFAM" id="SSF54373">
    <property type="entry name" value="FAD-linked reductases, C-terminal domain"/>
    <property type="match status" value="1"/>
</dbReference>
<gene>
    <name evidence="2" type="ORF">B4U80_02265</name>
</gene>
<dbReference type="PANTHER" id="PTHR10742:SF416">
    <property type="entry name" value="SPERMINE OXIDASE"/>
    <property type="match status" value="1"/>
</dbReference>
<dbReference type="SUPFAM" id="SSF51905">
    <property type="entry name" value="FAD/NAD(P)-binding domain"/>
    <property type="match status" value="1"/>
</dbReference>
<feature type="non-terminal residue" evidence="2">
    <location>
        <position position="1"/>
    </location>
</feature>
<accession>A0A443SNB1</accession>
<proteinExistence type="predicted"/>
<dbReference type="Pfam" id="PF01593">
    <property type="entry name" value="Amino_oxidase"/>
    <property type="match status" value="1"/>
</dbReference>
<feature type="non-terminal residue" evidence="2">
    <location>
        <position position="420"/>
    </location>
</feature>
<dbReference type="AlphaFoldDB" id="A0A443SNB1"/>
<evidence type="ECO:0000313" key="3">
    <source>
        <dbReference type="Proteomes" id="UP000288716"/>
    </source>
</evidence>
<dbReference type="EMBL" id="NCKV01001114">
    <property type="protein sequence ID" value="RWS28995.1"/>
    <property type="molecule type" value="Genomic_DNA"/>
</dbReference>
<feature type="domain" description="Amine oxidase" evidence="1">
    <location>
        <begin position="3"/>
        <end position="414"/>
    </location>
</feature>
<evidence type="ECO:0000313" key="2">
    <source>
        <dbReference type="EMBL" id="RWS28995.1"/>
    </source>
</evidence>
<dbReference type="Proteomes" id="UP000288716">
    <property type="component" value="Unassembled WGS sequence"/>
</dbReference>
<keyword evidence="3" id="KW-1185">Reference proteome</keyword>
<dbReference type="GO" id="GO:0046592">
    <property type="term" value="F:polyamine oxidase activity"/>
    <property type="evidence" value="ECO:0007669"/>
    <property type="project" value="TreeGrafter"/>
</dbReference>
<dbReference type="InterPro" id="IPR036188">
    <property type="entry name" value="FAD/NAD-bd_sf"/>
</dbReference>
<dbReference type="InterPro" id="IPR002937">
    <property type="entry name" value="Amino_oxidase"/>
</dbReference>
<dbReference type="InterPro" id="IPR050281">
    <property type="entry name" value="Flavin_monoamine_oxidase"/>
</dbReference>
<sequence length="420" mass="47682">KGFIELGASWLHGEYGNVLYEIARDKHLIGDPLEESSVEGEGHFCTDYGQHLDDEAVKDVIMVLEGIKEDLSNGCYADKKMSAGEVFKLKFQEYIDDKMSPFHDLTILWGLFNWYMKFEKIDNACRSLDDVSIKTYSEWSECEGVQLINFKTGFQSVVNLFAQQLPSSVIRLNTPVINVDFFEECVRVNTESGDRYECEYILLTCSPGFLKENLHSLFTPALPQRKADAIRSVGYGTINKIYLQFEKPFWTKSDLGFQLIWTSEDHKDLPKWVYDISGFDIVKGQPNFLLCWIGGDGAETVENESDEVVGLSCTKVLQMFLKDLCVQNPTKIIASKWKSNKYIRGAYSHGSVKFDKLGLTHEDLVEPISKEIRIQGTVVTKPVILFAGEATVRNYYSTTHGALLSGMREAQRIIDSIEKK</sequence>
<reference evidence="2 3" key="1">
    <citation type="journal article" date="2018" name="Gigascience">
        <title>Genomes of trombidid mites reveal novel predicted allergens and laterally-transferred genes associated with secondary metabolism.</title>
        <authorList>
            <person name="Dong X."/>
            <person name="Chaisiri K."/>
            <person name="Xia D."/>
            <person name="Armstrong S.D."/>
            <person name="Fang Y."/>
            <person name="Donnelly M.J."/>
            <person name="Kadowaki T."/>
            <person name="McGarry J.W."/>
            <person name="Darby A.C."/>
            <person name="Makepeace B.L."/>
        </authorList>
    </citation>
    <scope>NUCLEOTIDE SEQUENCE [LARGE SCALE GENOMIC DNA]</scope>
    <source>
        <strain evidence="2">UoL-UT</strain>
    </source>
</reference>
<comment type="caution">
    <text evidence="2">The sequence shown here is derived from an EMBL/GenBank/DDBJ whole genome shotgun (WGS) entry which is preliminary data.</text>
</comment>
<dbReference type="VEuPathDB" id="VectorBase:LDEU003046"/>
<evidence type="ECO:0000259" key="1">
    <source>
        <dbReference type="Pfam" id="PF01593"/>
    </source>
</evidence>
<protein>
    <submittedName>
        <fullName evidence="2">Spermine oxidase-like protein</fullName>
    </submittedName>
</protein>
<dbReference type="PANTHER" id="PTHR10742">
    <property type="entry name" value="FLAVIN MONOAMINE OXIDASE"/>
    <property type="match status" value="1"/>
</dbReference>
<dbReference type="OrthoDB" id="2019015at2759"/>